<sequence length="229" mass="25453">MIYYLLLDRKERYPSCEDEDLPPRNDIGLPADPPRKRVDSPMLTRHGRCRPERKSLEVLSVTEQGSPTPTRRALDTSAHSQRSRSVSGASTGLSSSPLSSPRSPVFTFSQSEVTSASTTHSKDPKPGSATTPRPSQRMTVPDPKTQTLPSKGLSDRTHLQSMKLFVNLKLVSPPCEERSLLNSCISIVSLSAVYHVKLLRPHLESYSWRAIHTVLNQCSLKLSPVTLRR</sequence>
<protein>
    <submittedName>
        <fullName evidence="2">Uncharacterized protein</fullName>
    </submittedName>
</protein>
<evidence type="ECO:0000256" key="1">
    <source>
        <dbReference type="SAM" id="MobiDB-lite"/>
    </source>
</evidence>
<proteinExistence type="predicted"/>
<reference evidence="2" key="1">
    <citation type="journal article" date="2014" name="Nat. Commun.">
        <title>The rainbow trout genome provides novel insights into evolution after whole-genome duplication in vertebrates.</title>
        <authorList>
            <person name="Berthelot C."/>
            <person name="Brunet F."/>
            <person name="Chalopin D."/>
            <person name="Juanchich A."/>
            <person name="Bernard M."/>
            <person name="Noel B."/>
            <person name="Bento P."/>
            <person name="Da Silva C."/>
            <person name="Labadie K."/>
            <person name="Alberti A."/>
            <person name="Aury J.M."/>
            <person name="Louis A."/>
            <person name="Dehais P."/>
            <person name="Bardou P."/>
            <person name="Montfort J."/>
            <person name="Klopp C."/>
            <person name="Cabau C."/>
            <person name="Gaspin C."/>
            <person name="Thorgaard G.H."/>
            <person name="Boussaha M."/>
            <person name="Quillet E."/>
            <person name="Guyomard R."/>
            <person name="Galiana D."/>
            <person name="Bobe J."/>
            <person name="Volff J.N."/>
            <person name="Genet C."/>
            <person name="Wincker P."/>
            <person name="Jaillon O."/>
            <person name="Roest Crollius H."/>
            <person name="Guiguen Y."/>
        </authorList>
    </citation>
    <scope>NUCLEOTIDE SEQUENCE [LARGE SCALE GENOMIC DNA]</scope>
</reference>
<feature type="region of interest" description="Disordered" evidence="1">
    <location>
        <begin position="13"/>
        <end position="154"/>
    </location>
</feature>
<feature type="compositionally biased region" description="Low complexity" evidence="1">
    <location>
        <begin position="83"/>
        <end position="105"/>
    </location>
</feature>
<dbReference type="AlphaFoldDB" id="A0A060WX64"/>
<feature type="compositionally biased region" description="Polar residues" evidence="1">
    <location>
        <begin position="106"/>
        <end position="119"/>
    </location>
</feature>
<evidence type="ECO:0000313" key="2">
    <source>
        <dbReference type="EMBL" id="CDQ71968.1"/>
    </source>
</evidence>
<gene>
    <name evidence="2" type="ORF">GSONMT00014437001</name>
</gene>
<dbReference type="EMBL" id="FR904803">
    <property type="protein sequence ID" value="CDQ71968.1"/>
    <property type="molecule type" value="Genomic_DNA"/>
</dbReference>
<organism evidence="2 3">
    <name type="scientific">Oncorhynchus mykiss</name>
    <name type="common">Rainbow trout</name>
    <name type="synonym">Salmo gairdneri</name>
    <dbReference type="NCBI Taxonomy" id="8022"/>
    <lineage>
        <taxon>Eukaryota</taxon>
        <taxon>Metazoa</taxon>
        <taxon>Chordata</taxon>
        <taxon>Craniata</taxon>
        <taxon>Vertebrata</taxon>
        <taxon>Euteleostomi</taxon>
        <taxon>Actinopterygii</taxon>
        <taxon>Neopterygii</taxon>
        <taxon>Teleostei</taxon>
        <taxon>Protacanthopterygii</taxon>
        <taxon>Salmoniformes</taxon>
        <taxon>Salmonidae</taxon>
        <taxon>Salmoninae</taxon>
        <taxon>Oncorhynchus</taxon>
    </lineage>
</organism>
<dbReference type="STRING" id="8022.A0A060WX64"/>
<feature type="compositionally biased region" description="Polar residues" evidence="1">
    <location>
        <begin position="128"/>
        <end position="149"/>
    </location>
</feature>
<dbReference type="Proteomes" id="UP000193380">
    <property type="component" value="Unassembled WGS sequence"/>
</dbReference>
<dbReference type="PaxDb" id="8022-A0A060WX64"/>
<evidence type="ECO:0000313" key="3">
    <source>
        <dbReference type="Proteomes" id="UP000193380"/>
    </source>
</evidence>
<accession>A0A060WX64</accession>
<name>A0A060WX64_ONCMY</name>
<reference evidence="2" key="2">
    <citation type="submission" date="2014-03" db="EMBL/GenBank/DDBJ databases">
        <authorList>
            <person name="Genoscope - CEA"/>
        </authorList>
    </citation>
    <scope>NUCLEOTIDE SEQUENCE</scope>
</reference>